<dbReference type="OrthoDB" id="5147720at2"/>
<sequence length="114" mass="12342">MNGPRPVALGYIAAHTGAQAQEQREAVTAYVQAEGLALADVLDDTRDGLTISQVTETARHHQANVVVVPGSARLAEAYTRLAFELEKHGVRCTLLGEARTPRRVRVLSSVRPRS</sequence>
<dbReference type="AlphaFoldDB" id="A0A3N4ZKA7"/>
<dbReference type="EMBL" id="RKQZ01000001">
    <property type="protein sequence ID" value="RPF20371.1"/>
    <property type="molecule type" value="Genomic_DNA"/>
</dbReference>
<name>A0A3N4ZKA7_9MICO</name>
<dbReference type="Proteomes" id="UP000280501">
    <property type="component" value="Unassembled WGS sequence"/>
</dbReference>
<gene>
    <name evidence="1" type="ORF">EDD34_0961</name>
</gene>
<comment type="caution">
    <text evidence="1">The sequence shown here is derived from an EMBL/GenBank/DDBJ whole genome shotgun (WGS) entry which is preliminary data.</text>
</comment>
<evidence type="ECO:0008006" key="3">
    <source>
        <dbReference type="Google" id="ProtNLM"/>
    </source>
</evidence>
<proteinExistence type="predicted"/>
<evidence type="ECO:0000313" key="2">
    <source>
        <dbReference type="Proteomes" id="UP000280501"/>
    </source>
</evidence>
<evidence type="ECO:0000313" key="1">
    <source>
        <dbReference type="EMBL" id="RPF20371.1"/>
    </source>
</evidence>
<keyword evidence="2" id="KW-1185">Reference proteome</keyword>
<organism evidence="1 2">
    <name type="scientific">Myceligenerans xiligouense</name>
    <dbReference type="NCBI Taxonomy" id="253184"/>
    <lineage>
        <taxon>Bacteria</taxon>
        <taxon>Bacillati</taxon>
        <taxon>Actinomycetota</taxon>
        <taxon>Actinomycetes</taxon>
        <taxon>Micrococcales</taxon>
        <taxon>Promicromonosporaceae</taxon>
        <taxon>Myceligenerans</taxon>
    </lineage>
</organism>
<dbReference type="RefSeq" id="WP_123813548.1">
    <property type="nucleotide sequence ID" value="NZ_RKQZ01000001.1"/>
</dbReference>
<reference evidence="1 2" key="1">
    <citation type="submission" date="2018-11" db="EMBL/GenBank/DDBJ databases">
        <title>Sequencing the genomes of 1000 actinobacteria strains.</title>
        <authorList>
            <person name="Klenk H.-P."/>
        </authorList>
    </citation>
    <scope>NUCLEOTIDE SEQUENCE [LARGE SCALE GENOMIC DNA]</scope>
    <source>
        <strain evidence="1 2">DSM 15700</strain>
    </source>
</reference>
<accession>A0A3N4ZKA7</accession>
<protein>
    <recommendedName>
        <fullName evidence="3">Resolvase-like protein</fullName>
    </recommendedName>
</protein>